<proteinExistence type="predicted"/>
<evidence type="ECO:0000256" key="1">
    <source>
        <dbReference type="SAM" id="MobiDB-lite"/>
    </source>
</evidence>
<dbReference type="Proteomes" id="UP001458415">
    <property type="component" value="Unassembled WGS sequence"/>
</dbReference>
<evidence type="ECO:0000313" key="3">
    <source>
        <dbReference type="Proteomes" id="UP001458415"/>
    </source>
</evidence>
<dbReference type="Gene3D" id="3.30.110.170">
    <property type="entry name" value="Protein of unknown function (DUF541), domain 1"/>
    <property type="match status" value="1"/>
</dbReference>
<dbReference type="InterPro" id="IPR052022">
    <property type="entry name" value="26kDa_periplasmic_antigen"/>
</dbReference>
<dbReference type="PANTHER" id="PTHR34387">
    <property type="entry name" value="SLR1258 PROTEIN"/>
    <property type="match status" value="1"/>
</dbReference>
<feature type="region of interest" description="Disordered" evidence="1">
    <location>
        <begin position="184"/>
        <end position="218"/>
    </location>
</feature>
<reference evidence="2 3" key="1">
    <citation type="submission" date="2024-06" db="EMBL/GenBank/DDBJ databases">
        <title>The Natural Products Discovery Center: Release of the First 8490 Sequenced Strains for Exploring Actinobacteria Biosynthetic Diversity.</title>
        <authorList>
            <person name="Kalkreuter E."/>
            <person name="Kautsar S.A."/>
            <person name="Yang D."/>
            <person name="Bader C.D."/>
            <person name="Teijaro C.N."/>
            <person name="Fluegel L."/>
            <person name="Davis C.M."/>
            <person name="Simpson J.R."/>
            <person name="Lauterbach L."/>
            <person name="Steele A.D."/>
            <person name="Gui C."/>
            <person name="Meng S."/>
            <person name="Li G."/>
            <person name="Viehrig K."/>
            <person name="Ye F."/>
            <person name="Su P."/>
            <person name="Kiefer A.F."/>
            <person name="Nichols A."/>
            <person name="Cepeda A.J."/>
            <person name="Yan W."/>
            <person name="Fan B."/>
            <person name="Jiang Y."/>
            <person name="Adhikari A."/>
            <person name="Zheng C.-J."/>
            <person name="Schuster L."/>
            <person name="Cowan T.M."/>
            <person name="Smanski M.J."/>
            <person name="Chevrette M.G."/>
            <person name="De Carvalho L.P.S."/>
            <person name="Shen B."/>
        </authorList>
    </citation>
    <scope>NUCLEOTIDE SEQUENCE [LARGE SCALE GENOMIC DNA]</scope>
    <source>
        <strain evidence="2 3">NPDC000634</strain>
    </source>
</reference>
<dbReference type="PANTHER" id="PTHR34387:SF2">
    <property type="entry name" value="SLR1258 PROTEIN"/>
    <property type="match status" value="1"/>
</dbReference>
<feature type="compositionally biased region" description="Low complexity" evidence="1">
    <location>
        <begin position="201"/>
        <end position="214"/>
    </location>
</feature>
<evidence type="ECO:0000313" key="2">
    <source>
        <dbReference type="EMBL" id="MER6977549.1"/>
    </source>
</evidence>
<gene>
    <name evidence="2" type="ORF">ABT317_11145</name>
</gene>
<name>A0ABV1W039_9ACTN</name>
<keyword evidence="3" id="KW-1185">Reference proteome</keyword>
<organism evidence="2 3">
    <name type="scientific">Streptomyces carpinensis</name>
    <dbReference type="NCBI Taxonomy" id="66369"/>
    <lineage>
        <taxon>Bacteria</taxon>
        <taxon>Bacillati</taxon>
        <taxon>Actinomycetota</taxon>
        <taxon>Actinomycetes</taxon>
        <taxon>Kitasatosporales</taxon>
        <taxon>Streptomycetaceae</taxon>
        <taxon>Streptomyces</taxon>
    </lineage>
</organism>
<accession>A0ABV1W039</accession>
<dbReference type="Gene3D" id="3.30.70.2970">
    <property type="entry name" value="Protein of unknown function (DUF541), domain 2"/>
    <property type="match status" value="1"/>
</dbReference>
<comment type="caution">
    <text evidence="2">The sequence shown here is derived from an EMBL/GenBank/DDBJ whole genome shotgun (WGS) entry which is preliminary data.</text>
</comment>
<dbReference type="Pfam" id="PF04402">
    <property type="entry name" value="SIMPL"/>
    <property type="match status" value="1"/>
</dbReference>
<protein>
    <submittedName>
        <fullName evidence="2">SIMPL domain-containing protein</fullName>
    </submittedName>
</protein>
<sequence length="239" mass="26211">MTPHPPQEPQPAVPYGTPEAPRIAARGEAHLEVDPEIARIGITVTARGKDRRSALDDLTRRNAGVLDLVKSYGQAVEDLETGAFSITPELTRHGRGERIRTYHGTVHLTAELTDFTALGELTTRLADLELTRVDGPWWTLRPDSPAHRQARQQAVREAVQRAKEYAEALGTQLAALVEIADIGADNPQPYPSPPGRTRSMAAYGAAPQAEEAAPLDLEPQRQHVYAQLNARFTMEPPKL</sequence>
<dbReference type="EMBL" id="JBEPCU010000135">
    <property type="protein sequence ID" value="MER6977549.1"/>
    <property type="molecule type" value="Genomic_DNA"/>
</dbReference>
<dbReference type="InterPro" id="IPR007497">
    <property type="entry name" value="SIMPL/DUF541"/>
</dbReference>